<sequence>MGNSRMTCDFLKACSPGQHTLFIIQRNAANVQYFFAKLMIPLLFTL</sequence>
<accession>U2KWJ5</accession>
<reference evidence="1 2" key="1">
    <citation type="submission" date="2013-07" db="EMBL/GenBank/DDBJ databases">
        <authorList>
            <person name="Weinstock G."/>
            <person name="Sodergren E."/>
            <person name="Wylie T."/>
            <person name="Fulton L."/>
            <person name="Fulton R."/>
            <person name="Fronick C."/>
            <person name="O'Laughlin M."/>
            <person name="Godfrey J."/>
            <person name="Miner T."/>
            <person name="Herter B."/>
            <person name="Appelbaum E."/>
            <person name="Cordes M."/>
            <person name="Lek S."/>
            <person name="Wollam A."/>
            <person name="Pepin K.H."/>
            <person name="Palsikar V.B."/>
            <person name="Mitreva M."/>
            <person name="Wilson R.K."/>
        </authorList>
    </citation>
    <scope>NUCLEOTIDE SEQUENCE [LARGE SCALE GENOMIC DNA]</scope>
    <source>
        <strain evidence="1 2">ATCC 27760</strain>
    </source>
</reference>
<gene>
    <name evidence="1" type="ORF">RUMCAL_00987</name>
</gene>
<evidence type="ECO:0000313" key="2">
    <source>
        <dbReference type="Proteomes" id="UP000016662"/>
    </source>
</evidence>
<evidence type="ECO:0000313" key="1">
    <source>
        <dbReference type="EMBL" id="ERJ96657.1"/>
    </source>
</evidence>
<comment type="caution">
    <text evidence="1">The sequence shown here is derived from an EMBL/GenBank/DDBJ whole genome shotgun (WGS) entry which is preliminary data.</text>
</comment>
<protein>
    <submittedName>
        <fullName evidence="1">Uncharacterized protein</fullName>
    </submittedName>
</protein>
<organism evidence="1 2">
    <name type="scientific">Ruminococcus callidus ATCC 27760</name>
    <dbReference type="NCBI Taxonomy" id="411473"/>
    <lineage>
        <taxon>Bacteria</taxon>
        <taxon>Bacillati</taxon>
        <taxon>Bacillota</taxon>
        <taxon>Clostridia</taxon>
        <taxon>Eubacteriales</taxon>
        <taxon>Oscillospiraceae</taxon>
        <taxon>Ruminococcus</taxon>
    </lineage>
</organism>
<dbReference type="Proteomes" id="UP000016662">
    <property type="component" value="Unassembled WGS sequence"/>
</dbReference>
<name>U2KWJ5_9FIRM</name>
<proteinExistence type="predicted"/>
<dbReference type="STRING" id="411473.RUMCAL_00987"/>
<keyword evidence="2" id="KW-1185">Reference proteome</keyword>
<dbReference type="HOGENOM" id="CLU_3188612_0_0_9"/>
<dbReference type="AlphaFoldDB" id="U2KWJ5"/>
<dbReference type="EMBL" id="AWVF01000110">
    <property type="protein sequence ID" value="ERJ96657.1"/>
    <property type="molecule type" value="Genomic_DNA"/>
</dbReference>